<dbReference type="Pfam" id="PF12796">
    <property type="entry name" value="Ank_2"/>
    <property type="match status" value="1"/>
</dbReference>
<evidence type="ECO:0000313" key="4">
    <source>
        <dbReference type="Proteomes" id="UP001174136"/>
    </source>
</evidence>
<accession>A0AA47P0H5</accession>
<reference evidence="2" key="1">
    <citation type="journal article" date="2023" name="Front. Mar. Sci.">
        <title>A new Merluccius polli reference genome to investigate the effects of global change in West African waters.</title>
        <authorList>
            <person name="Mateo J.L."/>
            <person name="Blanco-Fernandez C."/>
            <person name="Garcia-Vazquez E."/>
            <person name="Machado-Schiaffino G."/>
        </authorList>
    </citation>
    <scope>NUCLEOTIDE SEQUENCE</scope>
    <source>
        <strain evidence="2">C29</strain>
        <tissue evidence="2">Fin</tissue>
    </source>
</reference>
<evidence type="ECO:0000313" key="2">
    <source>
        <dbReference type="EMBL" id="KAK0142552.1"/>
    </source>
</evidence>
<feature type="repeat" description="ANK" evidence="1">
    <location>
        <begin position="6"/>
        <end position="38"/>
    </location>
</feature>
<evidence type="ECO:0000313" key="3">
    <source>
        <dbReference type="EMBL" id="KAK0145419.1"/>
    </source>
</evidence>
<gene>
    <name evidence="2" type="primary">DZANK1_1</name>
    <name evidence="3" type="synonym">DZANK1_0</name>
    <name evidence="3" type="ORF">N1851_015664</name>
    <name evidence="2" type="ORF">N1851_019519</name>
</gene>
<dbReference type="Gene3D" id="1.25.40.20">
    <property type="entry name" value="Ankyrin repeat-containing domain"/>
    <property type="match status" value="1"/>
</dbReference>
<keyword evidence="1" id="KW-0040">ANK repeat</keyword>
<dbReference type="InterPro" id="IPR052481">
    <property type="entry name" value="DZAN1"/>
</dbReference>
<evidence type="ECO:0000256" key="1">
    <source>
        <dbReference type="PROSITE-ProRule" id="PRU00023"/>
    </source>
</evidence>
<dbReference type="SUPFAM" id="SSF48403">
    <property type="entry name" value="Ankyrin repeat"/>
    <property type="match status" value="1"/>
</dbReference>
<proteinExistence type="predicted"/>
<organism evidence="2 4">
    <name type="scientific">Merluccius polli</name>
    <name type="common">Benguela hake</name>
    <name type="synonym">Merluccius cadenati</name>
    <dbReference type="NCBI Taxonomy" id="89951"/>
    <lineage>
        <taxon>Eukaryota</taxon>
        <taxon>Metazoa</taxon>
        <taxon>Chordata</taxon>
        <taxon>Craniata</taxon>
        <taxon>Vertebrata</taxon>
        <taxon>Euteleostomi</taxon>
        <taxon>Actinopterygii</taxon>
        <taxon>Neopterygii</taxon>
        <taxon>Teleostei</taxon>
        <taxon>Neoteleostei</taxon>
        <taxon>Acanthomorphata</taxon>
        <taxon>Zeiogadaria</taxon>
        <taxon>Gadariae</taxon>
        <taxon>Gadiformes</taxon>
        <taxon>Gadoidei</taxon>
        <taxon>Merlucciidae</taxon>
        <taxon>Merluccius</taxon>
    </lineage>
</organism>
<dbReference type="PANTHER" id="PTHR16058">
    <property type="entry name" value="DOUBLE ZINC RIBBON AND ANKYRIN REPEAT-CONTAINING PROTEIN 1"/>
    <property type="match status" value="1"/>
</dbReference>
<dbReference type="InterPro" id="IPR036770">
    <property type="entry name" value="Ankyrin_rpt-contain_sf"/>
</dbReference>
<dbReference type="GO" id="GO:0042462">
    <property type="term" value="P:eye photoreceptor cell development"/>
    <property type="evidence" value="ECO:0007669"/>
    <property type="project" value="TreeGrafter"/>
</dbReference>
<keyword evidence="4" id="KW-1185">Reference proteome</keyword>
<dbReference type="EMBL" id="JAOPHQ010003555">
    <property type="protein sequence ID" value="KAK0142552.1"/>
    <property type="molecule type" value="Genomic_DNA"/>
</dbReference>
<sequence>MCQDSEGRPVLVVAVVTGHHDIIPVLVQRGADVNQQSGPLKNTALHEAASRGSGGLQSARVLLGCRAKMRRNAQGETAYDLSLTSDCPPMVQLLAAQLGHTLLGRLLPDKAKMSLEPTPTTSSSSSSIQP</sequence>
<name>A0AA47P0H5_MERPO</name>
<dbReference type="PROSITE" id="PS50088">
    <property type="entry name" value="ANK_REPEAT"/>
    <property type="match status" value="1"/>
</dbReference>
<dbReference type="EMBL" id="JAOPHQ010002857">
    <property type="protein sequence ID" value="KAK0145419.1"/>
    <property type="molecule type" value="Genomic_DNA"/>
</dbReference>
<protein>
    <submittedName>
        <fullName evidence="2">Double zinc ribbon and ankyrin repeat-containing protein 1</fullName>
    </submittedName>
</protein>
<dbReference type="PANTHER" id="PTHR16058:SF4">
    <property type="entry name" value="DOUBLE ZINC RIBBON AND ANKYRIN REPEAT-CONTAINING PROTEIN 1"/>
    <property type="match status" value="1"/>
</dbReference>
<dbReference type="SMART" id="SM00248">
    <property type="entry name" value="ANK"/>
    <property type="match status" value="2"/>
</dbReference>
<dbReference type="AlphaFoldDB" id="A0AA47P0H5"/>
<dbReference type="Proteomes" id="UP001174136">
    <property type="component" value="Unassembled WGS sequence"/>
</dbReference>
<dbReference type="InterPro" id="IPR002110">
    <property type="entry name" value="Ankyrin_rpt"/>
</dbReference>
<comment type="caution">
    <text evidence="2">The sequence shown here is derived from an EMBL/GenBank/DDBJ whole genome shotgun (WGS) entry which is preliminary data.</text>
</comment>
<dbReference type="PROSITE" id="PS50297">
    <property type="entry name" value="ANK_REP_REGION"/>
    <property type="match status" value="1"/>
</dbReference>